<organism evidence="2 3">
    <name type="scientific">Streptomyces indicus</name>
    <dbReference type="NCBI Taxonomy" id="417292"/>
    <lineage>
        <taxon>Bacteria</taxon>
        <taxon>Bacillati</taxon>
        <taxon>Actinomycetota</taxon>
        <taxon>Actinomycetes</taxon>
        <taxon>Kitasatosporales</taxon>
        <taxon>Streptomycetaceae</taxon>
        <taxon>Streptomyces</taxon>
    </lineage>
</organism>
<evidence type="ECO:0000313" key="2">
    <source>
        <dbReference type="EMBL" id="SDL02948.1"/>
    </source>
</evidence>
<keyword evidence="1" id="KW-0812">Transmembrane</keyword>
<sequence length="175" mass="18180">MMALLAMPLVGLAVTAAGDVPPGIPLGLGLIAALAGFILLGAVHTAGARGSVTGSRLTARTWTGERTLDLSVIEQVQLWTGFSYGGVSDRVILVRDRHGVCLGLADAADHRRLRRALEQQSAGEVHPKVSRAAKTQLGLVSGGLAVHTVLSWLATILGLSGYAWIVMVLAARLSS</sequence>
<protein>
    <recommendedName>
        <fullName evidence="4">PH domain-containing protein</fullName>
    </recommendedName>
</protein>
<keyword evidence="1" id="KW-1133">Transmembrane helix</keyword>
<dbReference type="AlphaFoldDB" id="A0A1G9GQP2"/>
<keyword evidence="1" id="KW-0472">Membrane</keyword>
<keyword evidence="3" id="KW-1185">Reference proteome</keyword>
<dbReference type="Proteomes" id="UP000199155">
    <property type="component" value="Unassembled WGS sequence"/>
</dbReference>
<feature type="transmembrane region" description="Helical" evidence="1">
    <location>
        <begin position="137"/>
        <end position="165"/>
    </location>
</feature>
<evidence type="ECO:0000256" key="1">
    <source>
        <dbReference type="SAM" id="Phobius"/>
    </source>
</evidence>
<name>A0A1G9GQP2_9ACTN</name>
<proteinExistence type="predicted"/>
<accession>A0A1G9GQP2</accession>
<gene>
    <name evidence="2" type="ORF">SAMN05421806_116150</name>
</gene>
<evidence type="ECO:0000313" key="3">
    <source>
        <dbReference type="Proteomes" id="UP000199155"/>
    </source>
</evidence>
<dbReference type="EMBL" id="FNFF01000016">
    <property type="protein sequence ID" value="SDL02948.1"/>
    <property type="molecule type" value="Genomic_DNA"/>
</dbReference>
<evidence type="ECO:0008006" key="4">
    <source>
        <dbReference type="Google" id="ProtNLM"/>
    </source>
</evidence>
<reference evidence="2 3" key="1">
    <citation type="submission" date="2016-10" db="EMBL/GenBank/DDBJ databases">
        <authorList>
            <person name="de Groot N.N."/>
        </authorList>
    </citation>
    <scope>NUCLEOTIDE SEQUENCE [LARGE SCALE GENOMIC DNA]</scope>
    <source>
        <strain evidence="2 3">CGMCC 4.5727</strain>
    </source>
</reference>
<feature type="transmembrane region" description="Helical" evidence="1">
    <location>
        <begin position="28"/>
        <end position="47"/>
    </location>
</feature>